<feature type="domain" description="Aminotransferase class I/classII large" evidence="11">
    <location>
        <begin position="44"/>
        <end position="383"/>
    </location>
</feature>
<comment type="subunit">
    <text evidence="3">Homodimer.</text>
</comment>
<reference evidence="12 13" key="1">
    <citation type="submission" date="2020-02" db="EMBL/GenBank/DDBJ databases">
        <title>Balneolaceae bacterium YR4-1, complete genome.</title>
        <authorList>
            <person name="Li Y."/>
            <person name="Wu S."/>
        </authorList>
    </citation>
    <scope>NUCLEOTIDE SEQUENCE [LARGE SCALE GENOMIC DNA]</scope>
    <source>
        <strain evidence="12 13">YR4-1</strain>
    </source>
</reference>
<keyword evidence="6" id="KW-0093">Biotin biosynthesis</keyword>
<evidence type="ECO:0000256" key="5">
    <source>
        <dbReference type="ARBA" id="ARBA00022679"/>
    </source>
</evidence>
<evidence type="ECO:0000313" key="12">
    <source>
        <dbReference type="EMBL" id="NGP76240.1"/>
    </source>
</evidence>
<dbReference type="PANTHER" id="PTHR13693">
    <property type="entry name" value="CLASS II AMINOTRANSFERASE/8-AMINO-7-OXONONANOATE SYNTHASE"/>
    <property type="match status" value="1"/>
</dbReference>
<evidence type="ECO:0000256" key="9">
    <source>
        <dbReference type="NCBIfam" id="TIGR00858"/>
    </source>
</evidence>
<comment type="catalytic activity">
    <reaction evidence="8">
        <text>6-carboxyhexanoyl-[ACP] + L-alanine + H(+) = (8S)-8-amino-7-oxononanoate + holo-[ACP] + CO2</text>
        <dbReference type="Rhea" id="RHEA:42288"/>
        <dbReference type="Rhea" id="RHEA-COMP:9685"/>
        <dbReference type="Rhea" id="RHEA-COMP:9955"/>
        <dbReference type="ChEBI" id="CHEBI:15378"/>
        <dbReference type="ChEBI" id="CHEBI:16526"/>
        <dbReference type="ChEBI" id="CHEBI:57972"/>
        <dbReference type="ChEBI" id="CHEBI:64479"/>
        <dbReference type="ChEBI" id="CHEBI:78846"/>
        <dbReference type="ChEBI" id="CHEBI:149468"/>
        <dbReference type="EC" id="2.3.1.47"/>
    </reaction>
</comment>
<accession>A0A6M1STK9</accession>
<dbReference type="GO" id="GO:0009102">
    <property type="term" value="P:biotin biosynthetic process"/>
    <property type="evidence" value="ECO:0007669"/>
    <property type="project" value="UniProtKB-UniRule"/>
</dbReference>
<evidence type="ECO:0000313" key="13">
    <source>
        <dbReference type="Proteomes" id="UP000473278"/>
    </source>
</evidence>
<dbReference type="GO" id="GO:0008710">
    <property type="term" value="F:8-amino-7-oxononanoate synthase activity"/>
    <property type="evidence" value="ECO:0007669"/>
    <property type="project" value="UniProtKB-UniRule"/>
</dbReference>
<dbReference type="NCBIfam" id="TIGR00858">
    <property type="entry name" value="bioF"/>
    <property type="match status" value="1"/>
</dbReference>
<protein>
    <recommendedName>
        <fullName evidence="4 9">8-amino-7-oxononanoate synthase</fullName>
        <ecNumber evidence="4 9">2.3.1.47</ecNumber>
    </recommendedName>
</protein>
<evidence type="ECO:0000256" key="7">
    <source>
        <dbReference type="ARBA" id="ARBA00022898"/>
    </source>
</evidence>
<dbReference type="EC" id="2.3.1.47" evidence="4 9"/>
<comment type="pathway">
    <text evidence="2">Cofactor biosynthesis; biotin biosynthesis.</text>
</comment>
<dbReference type="Pfam" id="PF00155">
    <property type="entry name" value="Aminotran_1_2"/>
    <property type="match status" value="1"/>
</dbReference>
<dbReference type="InterPro" id="IPR015421">
    <property type="entry name" value="PyrdxlP-dep_Trfase_major"/>
</dbReference>
<dbReference type="Gene3D" id="3.90.1150.10">
    <property type="entry name" value="Aspartate Aminotransferase, domain 1"/>
    <property type="match status" value="1"/>
</dbReference>
<dbReference type="AlphaFoldDB" id="A0A6M1STK9"/>
<evidence type="ECO:0000259" key="11">
    <source>
        <dbReference type="Pfam" id="PF00155"/>
    </source>
</evidence>
<dbReference type="RefSeq" id="WP_165140409.1">
    <property type="nucleotide sequence ID" value="NZ_JAALLT010000002.1"/>
</dbReference>
<keyword evidence="7 10" id="KW-0663">Pyridoxal phosphate</keyword>
<evidence type="ECO:0000256" key="4">
    <source>
        <dbReference type="ARBA" id="ARBA00013187"/>
    </source>
</evidence>
<evidence type="ECO:0000256" key="2">
    <source>
        <dbReference type="ARBA" id="ARBA00004746"/>
    </source>
</evidence>
<name>A0A6M1STK9_9BACT</name>
<dbReference type="GO" id="GO:0030170">
    <property type="term" value="F:pyridoxal phosphate binding"/>
    <property type="evidence" value="ECO:0007669"/>
    <property type="project" value="InterPro"/>
</dbReference>
<dbReference type="EMBL" id="JAALLT010000002">
    <property type="protein sequence ID" value="NGP76240.1"/>
    <property type="molecule type" value="Genomic_DNA"/>
</dbReference>
<comment type="cofactor">
    <cofactor evidence="1 10">
        <name>pyridoxal 5'-phosphate</name>
        <dbReference type="ChEBI" id="CHEBI:597326"/>
    </cofactor>
</comment>
<evidence type="ECO:0000256" key="1">
    <source>
        <dbReference type="ARBA" id="ARBA00001933"/>
    </source>
</evidence>
<evidence type="ECO:0000256" key="10">
    <source>
        <dbReference type="PIRSR" id="PIRSR604723-51"/>
    </source>
</evidence>
<dbReference type="UniPathway" id="UPA00078"/>
<proteinExistence type="predicted"/>
<dbReference type="InterPro" id="IPR004839">
    <property type="entry name" value="Aminotransferase_I/II_large"/>
</dbReference>
<dbReference type="InterPro" id="IPR004723">
    <property type="entry name" value="AONS_Archaea/Proteobacteria"/>
</dbReference>
<organism evidence="12 13">
    <name type="scientific">Halalkalibaculum roseum</name>
    <dbReference type="NCBI Taxonomy" id="2709311"/>
    <lineage>
        <taxon>Bacteria</taxon>
        <taxon>Pseudomonadati</taxon>
        <taxon>Balneolota</taxon>
        <taxon>Balneolia</taxon>
        <taxon>Balneolales</taxon>
        <taxon>Balneolaceae</taxon>
        <taxon>Halalkalibaculum</taxon>
    </lineage>
</organism>
<evidence type="ECO:0000256" key="3">
    <source>
        <dbReference type="ARBA" id="ARBA00011738"/>
    </source>
</evidence>
<keyword evidence="5 12" id="KW-0808">Transferase</keyword>
<dbReference type="SUPFAM" id="SSF53383">
    <property type="entry name" value="PLP-dependent transferases"/>
    <property type="match status" value="1"/>
</dbReference>
<dbReference type="PANTHER" id="PTHR13693:SF100">
    <property type="entry name" value="8-AMINO-7-OXONONANOATE SYNTHASE"/>
    <property type="match status" value="1"/>
</dbReference>
<dbReference type="Gene3D" id="3.40.640.10">
    <property type="entry name" value="Type I PLP-dependent aspartate aminotransferase-like (Major domain)"/>
    <property type="match status" value="1"/>
</dbReference>
<sequence length="392" mass="43378">MPSKPKQQFIDDDLENRKADNLFRSLQTLIPSGDGLTVTKKGRELINFCSNDYLGLSKHPEVIRKSRNYTEKYGAGSTASRLISGTFDIHEELETKLAEILKKEAALIFNSGFQANSTLIDTLTDRHSLVLADRLSHNSLLKGGLASRADLQRFNHNDLTHLEKLLVRAKGENYNRILIITETVFSMDGDRSDVKEIAALANAHNALLFVDDAHAVGVWGEKGLGLGYDVEGIDILLGTCGKAFGSFGAYVACSTKMKEYLINYCPGFIYTTALPPAVIGAIDSALDLIPYMEKQRSRYHKTIEKVRDRLQGYGFDTGPSSTQIIPVIIGDEVETLELAEWLEEQGILATAIRPPTVPENSSRIRLTISLAHTDAQIDYLLNKMKEWSNAGS</sequence>
<feature type="modified residue" description="N6-(pyridoxal phosphate)lysine" evidence="10">
    <location>
        <position position="242"/>
    </location>
</feature>
<gene>
    <name evidence="12" type="primary">bioF</name>
    <name evidence="12" type="ORF">G3570_06325</name>
</gene>
<dbReference type="InterPro" id="IPR050087">
    <property type="entry name" value="AON_synthase_class-II"/>
</dbReference>
<comment type="caution">
    <text evidence="12">The sequence shown here is derived from an EMBL/GenBank/DDBJ whole genome shotgun (WGS) entry which is preliminary data.</text>
</comment>
<evidence type="ECO:0000256" key="6">
    <source>
        <dbReference type="ARBA" id="ARBA00022756"/>
    </source>
</evidence>
<dbReference type="InterPro" id="IPR015424">
    <property type="entry name" value="PyrdxlP-dep_Trfase"/>
</dbReference>
<keyword evidence="13" id="KW-1185">Reference proteome</keyword>
<evidence type="ECO:0000256" key="8">
    <source>
        <dbReference type="ARBA" id="ARBA00047715"/>
    </source>
</evidence>
<dbReference type="CDD" id="cd06454">
    <property type="entry name" value="KBL_like"/>
    <property type="match status" value="1"/>
</dbReference>
<dbReference type="InterPro" id="IPR015422">
    <property type="entry name" value="PyrdxlP-dep_Trfase_small"/>
</dbReference>
<dbReference type="Proteomes" id="UP000473278">
    <property type="component" value="Unassembled WGS sequence"/>
</dbReference>
<keyword evidence="12" id="KW-0012">Acyltransferase</keyword>